<dbReference type="PANTHER" id="PTHR47197:SF3">
    <property type="entry name" value="DIHYDRO-HEME D1 DEHYDROGENASE"/>
    <property type="match status" value="1"/>
</dbReference>
<evidence type="ECO:0000256" key="1">
    <source>
        <dbReference type="SAM" id="SignalP"/>
    </source>
</evidence>
<comment type="caution">
    <text evidence="2">The sequence shown here is derived from an EMBL/GenBank/DDBJ whole genome shotgun (WGS) entry which is preliminary data.</text>
</comment>
<dbReference type="PANTHER" id="PTHR47197">
    <property type="entry name" value="PROTEIN NIRF"/>
    <property type="match status" value="1"/>
</dbReference>
<evidence type="ECO:0008006" key="4">
    <source>
        <dbReference type="Google" id="ProtNLM"/>
    </source>
</evidence>
<dbReference type="InterPro" id="IPR051200">
    <property type="entry name" value="Host-pathogen_enzymatic-act"/>
</dbReference>
<dbReference type="InterPro" id="IPR015943">
    <property type="entry name" value="WD40/YVTN_repeat-like_dom_sf"/>
</dbReference>
<feature type="chain" id="PRO_5009528836" description="Cell surface protein" evidence="1">
    <location>
        <begin position="21"/>
        <end position="375"/>
    </location>
</feature>
<evidence type="ECO:0000313" key="3">
    <source>
        <dbReference type="Proteomes" id="UP000179243"/>
    </source>
</evidence>
<proteinExistence type="predicted"/>
<organism evidence="2 3">
    <name type="scientific">Candidatus Raymondbacteria bacterium RIFOXYD12_FULL_49_13</name>
    <dbReference type="NCBI Taxonomy" id="1817890"/>
    <lineage>
        <taxon>Bacteria</taxon>
        <taxon>Raymondiibacteriota</taxon>
    </lineage>
</organism>
<dbReference type="AlphaFoldDB" id="A0A1F7FKF8"/>
<dbReference type="EMBL" id="MFYX01000013">
    <property type="protein sequence ID" value="OGK07150.1"/>
    <property type="molecule type" value="Genomic_DNA"/>
</dbReference>
<keyword evidence="1" id="KW-0732">Signal</keyword>
<evidence type="ECO:0000313" key="2">
    <source>
        <dbReference type="EMBL" id="OGK07150.1"/>
    </source>
</evidence>
<name>A0A1F7FKF8_UNCRA</name>
<dbReference type="SUPFAM" id="SSF63825">
    <property type="entry name" value="YWTD domain"/>
    <property type="match status" value="1"/>
</dbReference>
<feature type="signal peptide" evidence="1">
    <location>
        <begin position="1"/>
        <end position="20"/>
    </location>
</feature>
<accession>A0A1F7FKF8</accession>
<sequence>MRMFAATLVAAMLFAHCAKDAPTAPEKKIPVADTTTADTATHIAFTTSVAFTEGDLGYLGEDADTCTGGGIGLSGDAAVFSYQNALYVIDRTNSVLTRLEGGVDTPNVAYQSNVGTGSNPKNILFISSTKAYITRYNIASLLIINLETGDSTGHISLAPYVAFAGTDSAKTAPQMDAGCIVAGKVYIACQRLDPDAWFAIADTSLVLVINGSTNAVEKAIRLSLRNPVDMKAHGGKLYVSCVGAYGINDGGIEVINLATGASEGVIIDEAGFYGDMTNFILSGSRGFMMAGAMVGGEYLTKIVPFDLSDSTVDAALSYISDGFGGLATDNEYVYVGERGGSTPGIVVIDPVTGVKVKGPIATGMAPYSLALWTVQ</sequence>
<protein>
    <recommendedName>
        <fullName evidence="4">Cell surface protein</fullName>
    </recommendedName>
</protein>
<dbReference type="Proteomes" id="UP000179243">
    <property type="component" value="Unassembled WGS sequence"/>
</dbReference>
<reference evidence="2 3" key="1">
    <citation type="journal article" date="2016" name="Nat. Commun.">
        <title>Thousands of microbial genomes shed light on interconnected biogeochemical processes in an aquifer system.</title>
        <authorList>
            <person name="Anantharaman K."/>
            <person name="Brown C.T."/>
            <person name="Hug L.A."/>
            <person name="Sharon I."/>
            <person name="Castelle C.J."/>
            <person name="Probst A.J."/>
            <person name="Thomas B.C."/>
            <person name="Singh A."/>
            <person name="Wilkins M.J."/>
            <person name="Karaoz U."/>
            <person name="Brodie E.L."/>
            <person name="Williams K.H."/>
            <person name="Hubbard S.S."/>
            <person name="Banfield J.F."/>
        </authorList>
    </citation>
    <scope>NUCLEOTIDE SEQUENCE [LARGE SCALE GENOMIC DNA]</scope>
</reference>
<gene>
    <name evidence="2" type="ORF">A2519_09375</name>
</gene>
<dbReference type="Gene3D" id="2.130.10.10">
    <property type="entry name" value="YVTN repeat-like/Quinoprotein amine dehydrogenase"/>
    <property type="match status" value="1"/>
</dbReference>